<keyword evidence="2" id="KW-1185">Reference proteome</keyword>
<evidence type="ECO:0000313" key="2">
    <source>
        <dbReference type="Proteomes" id="UP001163603"/>
    </source>
</evidence>
<protein>
    <submittedName>
        <fullName evidence="1">Uncharacterized protein</fullName>
    </submittedName>
</protein>
<accession>A0ACC0XCF9</accession>
<proteinExistence type="predicted"/>
<gene>
    <name evidence="1" type="ORF">Pint_21733</name>
</gene>
<reference evidence="2" key="1">
    <citation type="journal article" date="2023" name="G3 (Bethesda)">
        <title>Genome assembly and association tests identify interacting loci associated with vigor, precocity, and sex in interspecific pistachio rootstocks.</title>
        <authorList>
            <person name="Palmer W."/>
            <person name="Jacygrad E."/>
            <person name="Sagayaradj S."/>
            <person name="Cavanaugh K."/>
            <person name="Han R."/>
            <person name="Bertier L."/>
            <person name="Beede B."/>
            <person name="Kafkas S."/>
            <person name="Golino D."/>
            <person name="Preece J."/>
            <person name="Michelmore R."/>
        </authorList>
    </citation>
    <scope>NUCLEOTIDE SEQUENCE [LARGE SCALE GENOMIC DNA]</scope>
</reference>
<comment type="caution">
    <text evidence="1">The sequence shown here is derived from an EMBL/GenBank/DDBJ whole genome shotgun (WGS) entry which is preliminary data.</text>
</comment>
<evidence type="ECO:0000313" key="1">
    <source>
        <dbReference type="EMBL" id="KAJ0013968.1"/>
    </source>
</evidence>
<dbReference type="EMBL" id="CM047748">
    <property type="protein sequence ID" value="KAJ0013968.1"/>
    <property type="molecule type" value="Genomic_DNA"/>
</dbReference>
<name>A0ACC0XCF9_9ROSI</name>
<sequence length="187" mass="20632">MCGVSDSSGVVSFARISVTVLKSCGSVDSWFGIDGSGGGGVLLVAILICGKLCLELDSVWLIFPKKMEDSGKIKKQEEVVKVKQKPKEEALRNLHKFKTAKLSGFYIMHLEDRPLNSSIVDSKETKGGTGIVQSHCGHLTHFYVPPTVEVDVHVFRIAGPRFLKLNHGTWHAGPLFEADNMEYRIYI</sequence>
<dbReference type="Proteomes" id="UP001163603">
    <property type="component" value="Chromosome 13"/>
</dbReference>
<organism evidence="1 2">
    <name type="scientific">Pistacia integerrima</name>
    <dbReference type="NCBI Taxonomy" id="434235"/>
    <lineage>
        <taxon>Eukaryota</taxon>
        <taxon>Viridiplantae</taxon>
        <taxon>Streptophyta</taxon>
        <taxon>Embryophyta</taxon>
        <taxon>Tracheophyta</taxon>
        <taxon>Spermatophyta</taxon>
        <taxon>Magnoliopsida</taxon>
        <taxon>eudicotyledons</taxon>
        <taxon>Gunneridae</taxon>
        <taxon>Pentapetalae</taxon>
        <taxon>rosids</taxon>
        <taxon>malvids</taxon>
        <taxon>Sapindales</taxon>
        <taxon>Anacardiaceae</taxon>
        <taxon>Pistacia</taxon>
    </lineage>
</organism>